<dbReference type="EMBL" id="CM056797">
    <property type="protein sequence ID" value="KAJ8712926.1"/>
    <property type="molecule type" value="Genomic_DNA"/>
</dbReference>
<gene>
    <name evidence="1" type="ORF">PYW08_008230</name>
</gene>
<evidence type="ECO:0000313" key="1">
    <source>
        <dbReference type="EMBL" id="KAJ8712926.1"/>
    </source>
</evidence>
<evidence type="ECO:0000313" key="2">
    <source>
        <dbReference type="Proteomes" id="UP001231649"/>
    </source>
</evidence>
<reference evidence="1" key="1">
    <citation type="submission" date="2023-03" db="EMBL/GenBank/DDBJ databases">
        <title>Chromosome-level genomes of two armyworms, Mythimna separata and Mythimna loreyi, provide insights into the biosynthesis and reception of sex pheromones.</title>
        <authorList>
            <person name="Zhao H."/>
        </authorList>
    </citation>
    <scope>NUCLEOTIDE SEQUENCE</scope>
    <source>
        <strain evidence="1">BeijingLab</strain>
    </source>
</reference>
<dbReference type="Proteomes" id="UP001231649">
    <property type="component" value="Chromosome 21"/>
</dbReference>
<protein>
    <submittedName>
        <fullName evidence="1">Uncharacterized protein</fullName>
    </submittedName>
</protein>
<proteinExistence type="predicted"/>
<sequence length="586" mass="69785">MWRHLRLEKNIPLLLLFIFVLNLESSIALKGRWKPANEDARRFPTQKTWQNDWQKSAQTTTEHARRIQINRNMQNVRRNTVDRPLQNDGRFLIDRTSPNYRRHPVDTTFQNERFPIDRKLQNNRFPVDVKLQNNRFPVDVKLANARFPIDRKFQNARLPIDRTLPNDRFPIDKTLQNERRISTSKTLQNAERLEIDEQSQNDSRVSVVRTFPTDRGIIYDNRLQNRRIDVSDGIMQSDKKLNVNRLLEHNRRSQNELKNKIDMLLQNVSKPKDPIEPGGRGMPNFRQARNYLRERKTLEEHNQKILNSRRMQSSKRDWAATPHPIPRQGDQDKSNMLGLNEKQEERSAEFNSSEFIDPNKPREEEQGWGWGDFWKGVMITTENVAGLTPPGGRTLIMRTCYCIAGTYITAIQDFKKYYMWRYFYENNIQFEVGYLVAEIISKYQRMLEIFHMATDYFFKNQKTRNAHSTYVLYLYTNVLEMGTVIAHLCNMLTELEDKYKFIPVPQSGFTDYHLIRVFDDTESVQLANQILAYEKKMAKLRKEKIRERKKMRDKSLFIGMKVTTPDRRPKHRSWPLVYGWSIETDW</sequence>
<keyword evidence="2" id="KW-1185">Reference proteome</keyword>
<comment type="caution">
    <text evidence="1">The sequence shown here is derived from an EMBL/GenBank/DDBJ whole genome shotgun (WGS) entry which is preliminary data.</text>
</comment>
<accession>A0ACC2QET1</accession>
<organism evidence="1 2">
    <name type="scientific">Mythimna loreyi</name>
    <dbReference type="NCBI Taxonomy" id="667449"/>
    <lineage>
        <taxon>Eukaryota</taxon>
        <taxon>Metazoa</taxon>
        <taxon>Ecdysozoa</taxon>
        <taxon>Arthropoda</taxon>
        <taxon>Hexapoda</taxon>
        <taxon>Insecta</taxon>
        <taxon>Pterygota</taxon>
        <taxon>Neoptera</taxon>
        <taxon>Endopterygota</taxon>
        <taxon>Lepidoptera</taxon>
        <taxon>Glossata</taxon>
        <taxon>Ditrysia</taxon>
        <taxon>Noctuoidea</taxon>
        <taxon>Noctuidae</taxon>
        <taxon>Noctuinae</taxon>
        <taxon>Hadenini</taxon>
        <taxon>Mythimna</taxon>
    </lineage>
</organism>
<name>A0ACC2QET1_9NEOP</name>